<dbReference type="Pfam" id="PF18029">
    <property type="entry name" value="Glyoxalase_6"/>
    <property type="match status" value="2"/>
</dbReference>
<dbReference type="PANTHER" id="PTHR35908">
    <property type="entry name" value="HYPOTHETICAL FUSION PROTEIN"/>
    <property type="match status" value="1"/>
</dbReference>
<evidence type="ECO:0000313" key="3">
    <source>
        <dbReference type="EMBL" id="UUI65533.1"/>
    </source>
</evidence>
<feature type="domain" description="Glyoxalase-like" evidence="2">
    <location>
        <begin position="8"/>
        <end position="114"/>
    </location>
</feature>
<reference evidence="3 4" key="1">
    <citation type="submission" date="2022-07" db="EMBL/GenBank/DDBJ databases">
        <title>Novel species in genus cellulomonas.</title>
        <authorList>
            <person name="Ye L."/>
        </authorList>
    </citation>
    <scope>NUCLEOTIDE SEQUENCE [LARGE SCALE GENOMIC DNA]</scope>
    <source>
        <strain evidence="4">zg-Y908</strain>
    </source>
</reference>
<feature type="region of interest" description="Disordered" evidence="1">
    <location>
        <begin position="157"/>
        <end position="182"/>
    </location>
</feature>
<keyword evidence="4" id="KW-1185">Reference proteome</keyword>
<dbReference type="PANTHER" id="PTHR35908:SF1">
    <property type="entry name" value="CONSERVED PROTEIN"/>
    <property type="match status" value="1"/>
</dbReference>
<evidence type="ECO:0000313" key="4">
    <source>
        <dbReference type="Proteomes" id="UP001317322"/>
    </source>
</evidence>
<sequence length="234" mass="24727">MPSRLTALNVDVHDPARAGGFWAALLGREVRTGADGVLVPGSGTQLGLRFTATDEPKVGRDRMHLHLNSTDAADQRRTVAKALRLGARHLDVGQLPEEQHVVLADPEGGELCVIEPGTTFLAGCGFLAELTCEGSRDVGFFWAAALGWPLVWDEGPQTAVQSPRGGTKVSWDGPPSPRRGRERQRFDLTVAGGDLADEVARLTAIGATPLGPRPDGTTGLADPDGNVFLLRAVG</sequence>
<dbReference type="SUPFAM" id="SSF54593">
    <property type="entry name" value="Glyoxalase/Bleomycin resistance protein/Dihydroxybiphenyl dioxygenase"/>
    <property type="match status" value="2"/>
</dbReference>
<evidence type="ECO:0000256" key="1">
    <source>
        <dbReference type="SAM" id="MobiDB-lite"/>
    </source>
</evidence>
<evidence type="ECO:0000259" key="2">
    <source>
        <dbReference type="Pfam" id="PF18029"/>
    </source>
</evidence>
<proteinExistence type="predicted"/>
<dbReference type="RefSeq" id="WP_227564828.1">
    <property type="nucleotide sequence ID" value="NZ_CP101989.1"/>
</dbReference>
<dbReference type="CDD" id="cd06587">
    <property type="entry name" value="VOC"/>
    <property type="match status" value="1"/>
</dbReference>
<feature type="domain" description="Glyoxalase-like" evidence="2">
    <location>
        <begin position="131"/>
        <end position="229"/>
    </location>
</feature>
<dbReference type="EMBL" id="CP101989">
    <property type="protein sequence ID" value="UUI65533.1"/>
    <property type="molecule type" value="Genomic_DNA"/>
</dbReference>
<dbReference type="Proteomes" id="UP001317322">
    <property type="component" value="Chromosome"/>
</dbReference>
<protein>
    <submittedName>
        <fullName evidence="3">VOC family protein</fullName>
    </submittedName>
</protein>
<name>A0ABY5K647_9CELL</name>
<dbReference type="Gene3D" id="3.10.180.10">
    <property type="entry name" value="2,3-Dihydroxybiphenyl 1,2-Dioxygenase, domain 1"/>
    <property type="match status" value="2"/>
</dbReference>
<dbReference type="InterPro" id="IPR041581">
    <property type="entry name" value="Glyoxalase_6"/>
</dbReference>
<organism evidence="3 4">
    <name type="scientific">Cellulomonas wangsupingiae</name>
    <dbReference type="NCBI Taxonomy" id="2968085"/>
    <lineage>
        <taxon>Bacteria</taxon>
        <taxon>Bacillati</taxon>
        <taxon>Actinomycetota</taxon>
        <taxon>Actinomycetes</taxon>
        <taxon>Micrococcales</taxon>
        <taxon>Cellulomonadaceae</taxon>
        <taxon>Cellulomonas</taxon>
    </lineage>
</organism>
<gene>
    <name evidence="3" type="ORF">NP075_01975</name>
</gene>
<accession>A0ABY5K647</accession>
<dbReference type="InterPro" id="IPR029068">
    <property type="entry name" value="Glyas_Bleomycin-R_OHBP_Dase"/>
</dbReference>